<evidence type="ECO:0000256" key="2">
    <source>
        <dbReference type="ARBA" id="ARBA00012552"/>
    </source>
</evidence>
<evidence type="ECO:0000256" key="11">
    <source>
        <dbReference type="ARBA" id="ARBA00054358"/>
    </source>
</evidence>
<dbReference type="Ensembl" id="ENSCPIT00010008781.1">
    <property type="protein sequence ID" value="ENSCPIP00010007442.1"/>
    <property type="gene ID" value="ENSCPIG00010005792.1"/>
</dbReference>
<dbReference type="AlphaFoldDB" id="A0A8C3LA75"/>
<reference evidence="20" key="1">
    <citation type="submission" date="2025-08" db="UniProtKB">
        <authorList>
            <consortium name="Ensembl"/>
        </authorList>
    </citation>
    <scope>IDENTIFICATION</scope>
</reference>
<feature type="domain" description="Helicase C-terminal" evidence="18">
    <location>
        <begin position="236"/>
        <end position="384"/>
    </location>
</feature>
<sequence length="481" mass="54941">MAAFRELGLAPWLVEQARQMGLSRPTPVQASCIPPILQGESRDCLGCAKTGSGKTAAFVLPVLQVLSEDPYGIFCLVLTPTRELAYQIAEQFRVLGKPLGLKDCVVVGGLDMVAQALELSRKPHVVIATPGRLADHLRSSNTFSLKKLKFLVLDEADRLLEQGCADFTADLEVILEAVPARRQTLLFSATLTDTLNELKSLAMNRPFFWEAASEVRTVDELDQRYLLVPEAVKDAYLVHLIQTFQDEHEDWSIIIFTKTCKECQILNMMLRKFSFPSVALHSMMKQRQRFAALAKFKSSIFKILIATDVAARGLDIPTVQVVINHNTPGLPKIYIHRVGRTARAGRNGISITMVTQYDIHLVHAIEEEIKLKLQEYSVEEKLVLDILNHVNITRRECEIELEYMDFDEKKEINKRKQMILEGKDPDLEEKRKAELAKIKKKNNKFREKVQQTLQEKKQLQMKRKLQKKMERRNKLHAKEEK</sequence>
<dbReference type="SUPFAM" id="SSF52540">
    <property type="entry name" value="P-loop containing nucleoside triphosphate hydrolases"/>
    <property type="match status" value="1"/>
</dbReference>
<dbReference type="PANTHER" id="PTHR47959">
    <property type="entry name" value="ATP-DEPENDENT RNA HELICASE RHLE-RELATED"/>
    <property type="match status" value="1"/>
</dbReference>
<evidence type="ECO:0000256" key="15">
    <source>
        <dbReference type="RuleBase" id="RU000492"/>
    </source>
</evidence>
<evidence type="ECO:0000256" key="6">
    <source>
        <dbReference type="ARBA" id="ARBA00022840"/>
    </source>
</evidence>
<dbReference type="GO" id="GO:0005829">
    <property type="term" value="C:cytosol"/>
    <property type="evidence" value="ECO:0007669"/>
    <property type="project" value="TreeGrafter"/>
</dbReference>
<dbReference type="FunFam" id="3.40.50.300:FF:000892">
    <property type="entry name" value="probable ATP-dependent RNA helicase DDX49"/>
    <property type="match status" value="1"/>
</dbReference>
<dbReference type="PROSITE" id="PS51194">
    <property type="entry name" value="HELICASE_CTER"/>
    <property type="match status" value="1"/>
</dbReference>
<dbReference type="GO" id="GO:0005654">
    <property type="term" value="C:nucleoplasm"/>
    <property type="evidence" value="ECO:0007669"/>
    <property type="project" value="UniProtKB-ARBA"/>
</dbReference>
<evidence type="ECO:0000256" key="3">
    <source>
        <dbReference type="ARBA" id="ARBA00022741"/>
    </source>
</evidence>
<keyword evidence="8" id="KW-0539">Nucleus</keyword>
<dbReference type="CDD" id="cd18787">
    <property type="entry name" value="SF2_C_DEAD"/>
    <property type="match status" value="1"/>
</dbReference>
<comment type="subcellular location">
    <subcellularLocation>
        <location evidence="1">Nucleus</location>
        <location evidence="1">Nucleolus</location>
    </subcellularLocation>
</comment>
<name>A0A8C3LA75_CHRPC</name>
<dbReference type="PROSITE" id="PS51192">
    <property type="entry name" value="HELICASE_ATP_BIND_1"/>
    <property type="match status" value="1"/>
</dbReference>
<evidence type="ECO:0000256" key="1">
    <source>
        <dbReference type="ARBA" id="ARBA00004604"/>
    </source>
</evidence>
<feature type="region of interest" description="Disordered" evidence="16">
    <location>
        <begin position="446"/>
        <end position="481"/>
    </location>
</feature>
<dbReference type="InterPro" id="IPR011545">
    <property type="entry name" value="DEAD/DEAH_box_helicase_dom"/>
</dbReference>
<keyword evidence="7" id="KW-0694">RNA-binding</keyword>
<evidence type="ECO:0000313" key="20">
    <source>
        <dbReference type="Ensembl" id="ENSCPIP00010007442.1"/>
    </source>
</evidence>
<proteinExistence type="inferred from homology"/>
<comment type="function">
    <text evidence="11">ATP-dependent RNA helicase that plays a role in various aspects of RNA metabolism including the regulation of mRNA export and the levels of pre-ribosomal RNA. Regulates the stability and synthesis of pre-ribosomal RNA and thereby regulates cell proliferation. Also possesses antiviral activity by recognizing gammaherpesvirus transcripts in the context of lytic reactivation.</text>
</comment>
<feature type="domain" description="Helicase ATP-binding" evidence="17">
    <location>
        <begin position="35"/>
        <end position="209"/>
    </location>
</feature>
<dbReference type="InterPro" id="IPR000629">
    <property type="entry name" value="RNA-helicase_DEAD-box_CS"/>
</dbReference>
<dbReference type="EC" id="3.6.4.13" evidence="2"/>
<evidence type="ECO:0000259" key="18">
    <source>
        <dbReference type="PROSITE" id="PS51194"/>
    </source>
</evidence>
<feature type="compositionally biased region" description="Basic and acidic residues" evidence="16">
    <location>
        <begin position="446"/>
        <end position="458"/>
    </location>
</feature>
<dbReference type="FunFam" id="3.40.50.300:FF:000993">
    <property type="entry name" value="probable ATP-dependent RNA helicase DDX49"/>
    <property type="match status" value="1"/>
</dbReference>
<reference evidence="20" key="2">
    <citation type="submission" date="2025-09" db="UniProtKB">
        <authorList>
            <consortium name="Ensembl"/>
        </authorList>
    </citation>
    <scope>IDENTIFICATION</scope>
</reference>
<evidence type="ECO:0000256" key="7">
    <source>
        <dbReference type="ARBA" id="ARBA00022884"/>
    </source>
</evidence>
<dbReference type="GO" id="GO:0005730">
    <property type="term" value="C:nucleolus"/>
    <property type="evidence" value="ECO:0007669"/>
    <property type="project" value="UniProtKB-SubCell"/>
</dbReference>
<evidence type="ECO:0000259" key="19">
    <source>
        <dbReference type="PROSITE" id="PS51195"/>
    </source>
</evidence>
<dbReference type="GO" id="GO:0003723">
    <property type="term" value="F:RNA binding"/>
    <property type="evidence" value="ECO:0007669"/>
    <property type="project" value="UniProtKB-KW"/>
</dbReference>
<feature type="domain" description="DEAD-box RNA helicase Q" evidence="19">
    <location>
        <begin position="2"/>
        <end position="30"/>
    </location>
</feature>
<keyword evidence="4 15" id="KW-0378">Hydrolase</keyword>
<dbReference type="InterPro" id="IPR001650">
    <property type="entry name" value="Helicase_C-like"/>
</dbReference>
<feature type="compositionally biased region" description="Basic residues" evidence="16">
    <location>
        <begin position="459"/>
        <end position="475"/>
    </location>
</feature>
<dbReference type="Pfam" id="PF00270">
    <property type="entry name" value="DEAD"/>
    <property type="match status" value="1"/>
</dbReference>
<dbReference type="SMART" id="SM00490">
    <property type="entry name" value="HELICc"/>
    <property type="match status" value="1"/>
</dbReference>
<evidence type="ECO:0000259" key="17">
    <source>
        <dbReference type="PROSITE" id="PS51192"/>
    </source>
</evidence>
<evidence type="ECO:0000256" key="14">
    <source>
        <dbReference type="PROSITE-ProRule" id="PRU00552"/>
    </source>
</evidence>
<comment type="similarity">
    <text evidence="9">Belongs to the DEAD box helicase family. DDX49/DBP8 subfamily.</text>
</comment>
<dbReference type="GO" id="GO:0005524">
    <property type="term" value="F:ATP binding"/>
    <property type="evidence" value="ECO:0007669"/>
    <property type="project" value="UniProtKB-KW"/>
</dbReference>
<evidence type="ECO:0000256" key="4">
    <source>
        <dbReference type="ARBA" id="ARBA00022801"/>
    </source>
</evidence>
<keyword evidence="3 15" id="KW-0547">Nucleotide-binding</keyword>
<dbReference type="InterPro" id="IPR050079">
    <property type="entry name" value="DEAD_box_RNA_helicase"/>
</dbReference>
<dbReference type="InterPro" id="IPR014014">
    <property type="entry name" value="RNA_helicase_DEAD_Q_motif"/>
</dbReference>
<organism evidence="20 21">
    <name type="scientific">Chrysolophus pictus</name>
    <name type="common">Golden pheasant</name>
    <name type="synonym">Phasianus pictus</name>
    <dbReference type="NCBI Taxonomy" id="9089"/>
    <lineage>
        <taxon>Eukaryota</taxon>
        <taxon>Metazoa</taxon>
        <taxon>Chordata</taxon>
        <taxon>Craniata</taxon>
        <taxon>Vertebrata</taxon>
        <taxon>Euteleostomi</taxon>
        <taxon>Archelosauria</taxon>
        <taxon>Archosauria</taxon>
        <taxon>Dinosauria</taxon>
        <taxon>Saurischia</taxon>
        <taxon>Theropoda</taxon>
        <taxon>Coelurosauria</taxon>
        <taxon>Aves</taxon>
        <taxon>Neognathae</taxon>
        <taxon>Galloanserae</taxon>
        <taxon>Galliformes</taxon>
        <taxon>Phasianidae</taxon>
        <taxon>Phasianinae</taxon>
        <taxon>Chrysolophus</taxon>
    </lineage>
</organism>
<evidence type="ECO:0000256" key="13">
    <source>
        <dbReference type="ARBA" id="ARBA00075435"/>
    </source>
</evidence>
<evidence type="ECO:0000256" key="9">
    <source>
        <dbReference type="ARBA" id="ARBA00038380"/>
    </source>
</evidence>
<dbReference type="CDD" id="cd17955">
    <property type="entry name" value="DEADc_DDX49"/>
    <property type="match status" value="1"/>
</dbReference>
<evidence type="ECO:0000313" key="21">
    <source>
        <dbReference type="Proteomes" id="UP000694543"/>
    </source>
</evidence>
<dbReference type="PROSITE" id="PS00039">
    <property type="entry name" value="DEAD_ATP_HELICASE"/>
    <property type="match status" value="1"/>
</dbReference>
<dbReference type="GO" id="GO:0016787">
    <property type="term" value="F:hydrolase activity"/>
    <property type="evidence" value="ECO:0007669"/>
    <property type="project" value="UniProtKB-KW"/>
</dbReference>
<keyword evidence="5 15" id="KW-0347">Helicase</keyword>
<protein>
    <recommendedName>
        <fullName evidence="12">Probable ATP-dependent RNA helicase DDX49</fullName>
        <ecNumber evidence="2">3.6.4.13</ecNumber>
    </recommendedName>
    <alternativeName>
        <fullName evidence="13">DEAD box protein 49</fullName>
    </alternativeName>
</protein>
<evidence type="ECO:0000256" key="12">
    <source>
        <dbReference type="ARBA" id="ARBA00072889"/>
    </source>
</evidence>
<evidence type="ECO:0000256" key="5">
    <source>
        <dbReference type="ARBA" id="ARBA00022806"/>
    </source>
</evidence>
<dbReference type="Gene3D" id="3.40.50.300">
    <property type="entry name" value="P-loop containing nucleotide triphosphate hydrolases"/>
    <property type="match status" value="2"/>
</dbReference>
<evidence type="ECO:0000256" key="8">
    <source>
        <dbReference type="ARBA" id="ARBA00023242"/>
    </source>
</evidence>
<feature type="short sequence motif" description="Q motif" evidence="14">
    <location>
        <begin position="2"/>
        <end position="30"/>
    </location>
</feature>
<accession>A0A8C3LA75</accession>
<dbReference type="Proteomes" id="UP000694543">
    <property type="component" value="Unplaced"/>
</dbReference>
<comment type="catalytic activity">
    <reaction evidence="10">
        <text>ATP + H2O = ADP + phosphate + H(+)</text>
        <dbReference type="Rhea" id="RHEA:13065"/>
        <dbReference type="ChEBI" id="CHEBI:15377"/>
        <dbReference type="ChEBI" id="CHEBI:15378"/>
        <dbReference type="ChEBI" id="CHEBI:30616"/>
        <dbReference type="ChEBI" id="CHEBI:43474"/>
        <dbReference type="ChEBI" id="CHEBI:456216"/>
        <dbReference type="EC" id="3.6.4.13"/>
    </reaction>
</comment>
<keyword evidence="6 15" id="KW-0067">ATP-binding</keyword>
<dbReference type="InterPro" id="IPR014001">
    <property type="entry name" value="Helicase_ATP-bd"/>
</dbReference>
<dbReference type="PROSITE" id="PS51195">
    <property type="entry name" value="Q_MOTIF"/>
    <property type="match status" value="1"/>
</dbReference>
<dbReference type="Pfam" id="PF00271">
    <property type="entry name" value="Helicase_C"/>
    <property type="match status" value="1"/>
</dbReference>
<dbReference type="GO" id="GO:0003724">
    <property type="term" value="F:RNA helicase activity"/>
    <property type="evidence" value="ECO:0007669"/>
    <property type="project" value="UniProtKB-EC"/>
</dbReference>
<keyword evidence="21" id="KW-1185">Reference proteome</keyword>
<dbReference type="InterPro" id="IPR027417">
    <property type="entry name" value="P-loop_NTPase"/>
</dbReference>
<dbReference type="SMART" id="SM00487">
    <property type="entry name" value="DEXDc"/>
    <property type="match status" value="1"/>
</dbReference>
<evidence type="ECO:0000256" key="16">
    <source>
        <dbReference type="SAM" id="MobiDB-lite"/>
    </source>
</evidence>
<evidence type="ECO:0000256" key="10">
    <source>
        <dbReference type="ARBA" id="ARBA00047984"/>
    </source>
</evidence>
<dbReference type="PANTHER" id="PTHR47959:SF25">
    <property type="entry name" value="RNA HELICASE"/>
    <property type="match status" value="1"/>
</dbReference>